<evidence type="ECO:0000313" key="3">
    <source>
        <dbReference type="Proteomes" id="UP000030752"/>
    </source>
</evidence>
<feature type="region of interest" description="Disordered" evidence="1">
    <location>
        <begin position="218"/>
        <end position="251"/>
    </location>
</feature>
<evidence type="ECO:0000256" key="1">
    <source>
        <dbReference type="SAM" id="MobiDB-lite"/>
    </source>
</evidence>
<feature type="compositionally biased region" description="Low complexity" evidence="1">
    <location>
        <begin position="277"/>
        <end position="287"/>
    </location>
</feature>
<dbReference type="VEuPathDB" id="FungiDB:HMPREF1541_05345"/>
<feature type="region of interest" description="Disordered" evidence="1">
    <location>
        <begin position="419"/>
        <end position="471"/>
    </location>
</feature>
<organism evidence="2 3">
    <name type="scientific">Cyphellophora europaea (strain CBS 101466)</name>
    <name type="common">Phialophora europaea</name>
    <dbReference type="NCBI Taxonomy" id="1220924"/>
    <lineage>
        <taxon>Eukaryota</taxon>
        <taxon>Fungi</taxon>
        <taxon>Dikarya</taxon>
        <taxon>Ascomycota</taxon>
        <taxon>Pezizomycotina</taxon>
        <taxon>Eurotiomycetes</taxon>
        <taxon>Chaetothyriomycetidae</taxon>
        <taxon>Chaetothyriales</taxon>
        <taxon>Cyphellophoraceae</taxon>
        <taxon>Cyphellophora</taxon>
    </lineage>
</organism>
<feature type="compositionally biased region" description="Polar residues" evidence="1">
    <location>
        <begin position="238"/>
        <end position="251"/>
    </location>
</feature>
<evidence type="ECO:0000313" key="2">
    <source>
        <dbReference type="EMBL" id="ETN39122.1"/>
    </source>
</evidence>
<proteinExistence type="predicted"/>
<keyword evidence="3" id="KW-1185">Reference proteome</keyword>
<dbReference type="AlphaFoldDB" id="W2RRM9"/>
<dbReference type="EMBL" id="KB822721">
    <property type="protein sequence ID" value="ETN39122.1"/>
    <property type="molecule type" value="Genomic_DNA"/>
</dbReference>
<dbReference type="GeneID" id="19972684"/>
<name>W2RRM9_CYPE1</name>
<evidence type="ECO:0008006" key="4">
    <source>
        <dbReference type="Google" id="ProtNLM"/>
    </source>
</evidence>
<dbReference type="eggNOG" id="ENOG502RVAS">
    <property type="taxonomic scope" value="Eukaryota"/>
</dbReference>
<dbReference type="PANTHER" id="PTHR38166">
    <property type="entry name" value="C2H2-TYPE DOMAIN-CONTAINING PROTEIN-RELATED"/>
    <property type="match status" value="1"/>
</dbReference>
<feature type="region of interest" description="Disordered" evidence="1">
    <location>
        <begin position="268"/>
        <end position="295"/>
    </location>
</feature>
<dbReference type="Proteomes" id="UP000030752">
    <property type="component" value="Unassembled WGS sequence"/>
</dbReference>
<sequence>MNDLMNASDDWWSTAAGSQQFAETTPTLRNMSKAHVTLPTTKEPENRMAFQVSKVRPVPLLARRQSDDSHLLPPIKQPWTWNALTPASRPGLPVKAMSDYQPHRSSQKQILASHPGKLDRHTINGDLNIEVDNQLSLFNDSPYNYEISANFAMPVPPVSEMIGHMGLECPVSLTISGFSSEEPIQDPPTPAGVAELNLSLPDEMDLVAFLEDGMKTKADPVPRSQFRQANHAAEKSQGRTTPYQNDGLNSNARLNSRKWTLGEIRREQVAGRPPEVSTAAASSWSTSEVQSHTTHPDIVGQRLVSPLSQTSPLGIQPQLNDTDHAFPVLGQFNGRICSPSTNVLSGQLSSNTATGDHNIAAVESDSEVSEGSSSGYSASVPDKAESLVLSICHAVLNRVLGKVAAQHVLHITSVAGVGASSGAVTDHTRSIRSSNQSSSSRKRKSDKSNVEGNEEHDGPRQKRRRCHDASVDEDAPRRLACPFNKYDTQLFGPESSETDYHNCVIFSCKSIAHLKQHLERSHYTPPFYCFRCYKRDLKSQAAVAAHLRQDPICDNLEPPLFTERISTDLIEALELKRKNPPGTDPVRYWHKLYDAFFPGAAEIRPVNPYYEGPLVEITESLVRFSGQVLNDLFPAVLQRLGLEEHFSEDNHLRLQDDVVQVAVQQYVEELGQRHRSQSRRLPAPRLGHRASEAIGDTSPQTRGADSSSAVILPQVAQGLPAQDTGTAVSTDPLATPEADLTGVNTQTALNGDRPSQQPSPLEHQAEAINNMQDRNGGLLQGWEFVDPTDPESDPVPDNLADFDFLGDAAFIFPPSWPVPNLDLDLGAEITAAVMAQQS</sequence>
<dbReference type="STRING" id="1220924.W2RRM9"/>
<reference evidence="2 3" key="1">
    <citation type="submission" date="2013-03" db="EMBL/GenBank/DDBJ databases">
        <title>The Genome Sequence of Phialophora europaea CBS 101466.</title>
        <authorList>
            <consortium name="The Broad Institute Genomics Platform"/>
            <person name="Cuomo C."/>
            <person name="de Hoog S."/>
            <person name="Gorbushina A."/>
            <person name="Walker B."/>
            <person name="Young S.K."/>
            <person name="Zeng Q."/>
            <person name="Gargeya S."/>
            <person name="Fitzgerald M."/>
            <person name="Haas B."/>
            <person name="Abouelleil A."/>
            <person name="Allen A.W."/>
            <person name="Alvarado L."/>
            <person name="Arachchi H.M."/>
            <person name="Berlin A.M."/>
            <person name="Chapman S.B."/>
            <person name="Gainer-Dewar J."/>
            <person name="Goldberg J."/>
            <person name="Griggs A."/>
            <person name="Gujja S."/>
            <person name="Hansen M."/>
            <person name="Howarth C."/>
            <person name="Imamovic A."/>
            <person name="Ireland A."/>
            <person name="Larimer J."/>
            <person name="McCowan C."/>
            <person name="Murphy C."/>
            <person name="Pearson M."/>
            <person name="Poon T.W."/>
            <person name="Priest M."/>
            <person name="Roberts A."/>
            <person name="Saif S."/>
            <person name="Shea T."/>
            <person name="Sisk P."/>
            <person name="Sykes S."/>
            <person name="Wortman J."/>
            <person name="Nusbaum C."/>
            <person name="Birren B."/>
        </authorList>
    </citation>
    <scope>NUCLEOTIDE SEQUENCE [LARGE SCALE GENOMIC DNA]</scope>
    <source>
        <strain evidence="2 3">CBS 101466</strain>
    </source>
</reference>
<dbReference type="PANTHER" id="PTHR38166:SF1">
    <property type="entry name" value="C2H2-TYPE DOMAIN-CONTAINING PROTEIN"/>
    <property type="match status" value="1"/>
</dbReference>
<dbReference type="OrthoDB" id="4161727at2759"/>
<feature type="compositionally biased region" description="Basic and acidic residues" evidence="1">
    <location>
        <begin position="446"/>
        <end position="460"/>
    </location>
</feature>
<gene>
    <name evidence="2" type="ORF">HMPREF1541_05345</name>
</gene>
<dbReference type="RefSeq" id="XP_008717907.1">
    <property type="nucleotide sequence ID" value="XM_008719685.1"/>
</dbReference>
<dbReference type="InParanoid" id="W2RRM9"/>
<protein>
    <recommendedName>
        <fullName evidence="4">C2H2-type domain-containing protein</fullName>
    </recommendedName>
</protein>
<feature type="region of interest" description="Disordered" evidence="1">
    <location>
        <begin position="673"/>
        <end position="705"/>
    </location>
</feature>
<accession>W2RRM9</accession>
<dbReference type="HOGENOM" id="CLU_339187_0_0_1"/>